<dbReference type="Pfam" id="PF01370">
    <property type="entry name" value="Epimerase"/>
    <property type="match status" value="1"/>
</dbReference>
<dbReference type="PANTHER" id="PTHR43000">
    <property type="entry name" value="DTDP-D-GLUCOSE 4,6-DEHYDRATASE-RELATED"/>
    <property type="match status" value="1"/>
</dbReference>
<dbReference type="SUPFAM" id="SSF51735">
    <property type="entry name" value="NAD(P)-binding Rossmann-fold domains"/>
    <property type="match status" value="1"/>
</dbReference>
<dbReference type="PROSITE" id="PS51257">
    <property type="entry name" value="PROKAR_LIPOPROTEIN"/>
    <property type="match status" value="1"/>
</dbReference>
<protein>
    <submittedName>
        <fullName evidence="3">NAD-dependent epimerase/dehydratase family protein</fullName>
    </submittedName>
</protein>
<proteinExistence type="inferred from homology"/>
<sequence>MTDLSRQRVIVTGGAGFIGCALAERLAAKAEKWVVVDSLHPQVHQVQERPAALVEAAELIVGDVTDPAVWETVLAEIEPTVVIHLAAETGTAQSLNEATRHAHVNVVGTTVMLDALSARGIVPERFLLSSSRAVYGEGAWEKSSGEVYYPGQRSHAQFEAGQWDFPDAKPLASRAAVTVPAPTSVYGSTKLAQEHVLSAWVNARDTTLTTLRLQNVYGPGQSLSNPYTGIVSLFSQLAQRGESIPIYEDGLITRDFVYIDDVADAFVAALALPAEEASIVGDVGSGVGTTIMQLAEAIAAYHQAPAPHITGKYRDGDVRHAECTIDDTLRMLDWEPRWPVDRGVAGLQSWIAEQTAR</sequence>
<dbReference type="RefSeq" id="WP_368498925.1">
    <property type="nucleotide sequence ID" value="NZ_CP162511.1"/>
</dbReference>
<evidence type="ECO:0000256" key="1">
    <source>
        <dbReference type="ARBA" id="ARBA00007637"/>
    </source>
</evidence>
<feature type="domain" description="NAD-dependent epimerase/dehydratase" evidence="2">
    <location>
        <begin position="9"/>
        <end position="275"/>
    </location>
</feature>
<evidence type="ECO:0000259" key="2">
    <source>
        <dbReference type="Pfam" id="PF01370"/>
    </source>
</evidence>
<reference evidence="3" key="1">
    <citation type="submission" date="2024-05" db="EMBL/GenBank/DDBJ databases">
        <title>Herbiconiux sp. A18JL235.</title>
        <authorList>
            <person name="Zhang G."/>
        </authorList>
    </citation>
    <scope>NUCLEOTIDE SEQUENCE</scope>
    <source>
        <strain evidence="3">A18JL235</strain>
    </source>
</reference>
<organism evidence="3">
    <name type="scientific">Herbiconiux sp. A18JL235</name>
    <dbReference type="NCBI Taxonomy" id="3152363"/>
    <lineage>
        <taxon>Bacteria</taxon>
        <taxon>Bacillati</taxon>
        <taxon>Actinomycetota</taxon>
        <taxon>Actinomycetes</taxon>
        <taxon>Micrococcales</taxon>
        <taxon>Microbacteriaceae</taxon>
        <taxon>Herbiconiux</taxon>
    </lineage>
</organism>
<dbReference type="Gene3D" id="3.40.50.720">
    <property type="entry name" value="NAD(P)-binding Rossmann-like Domain"/>
    <property type="match status" value="1"/>
</dbReference>
<dbReference type="InterPro" id="IPR001509">
    <property type="entry name" value="Epimerase_deHydtase"/>
</dbReference>
<name>A0AB39BKB7_9MICO</name>
<dbReference type="AlphaFoldDB" id="A0AB39BKB7"/>
<comment type="similarity">
    <text evidence="1">Belongs to the NAD(P)-dependent epimerase/dehydratase family.</text>
</comment>
<dbReference type="EMBL" id="CP162511">
    <property type="protein sequence ID" value="XDI06545.1"/>
    <property type="molecule type" value="Genomic_DNA"/>
</dbReference>
<evidence type="ECO:0000313" key="3">
    <source>
        <dbReference type="EMBL" id="XDI06545.1"/>
    </source>
</evidence>
<gene>
    <name evidence="3" type="ORF">ABFY20_05460</name>
</gene>
<dbReference type="InterPro" id="IPR036291">
    <property type="entry name" value="NAD(P)-bd_dom_sf"/>
</dbReference>
<accession>A0AB39BKB7</accession>